<accession>A0ABQ8SAH8</accession>
<evidence type="ECO:0000313" key="1">
    <source>
        <dbReference type="EMBL" id="KAJ4431069.1"/>
    </source>
</evidence>
<sequence>MSPGLVTSNAQGKTGGRAATLMFPAKHRCVPTPTARVAPSAPQTELSYDNCLPCSPWTGLVALYKAKARAARGYRSLIDYILVNKKMKHTVLDIRAYRGADVQSDHYLVTSKIRIPPRWQKSKKSTTPELTQSCYKVHLLRQDSIRKLYCKRLENYIDHGALSMDVNQEWEDLKSVIEKAAYESLGKRYKRRSKRGIKIWSEETKHIIEEKRKAYLKFLQTKSEADRAEYKYRCAMVKRETRKLSRQSWDNYISNIEYDIHGAQTMAYKALKHLNKEERDTVALNNVRTEDWLRYFKELWTTQHYEENLHVDKDTSVPVSDIDLIEYEEMEQILQSFSNNKSPGSDDLNIELLKYAPVGIKQRLLNILNICWITYKIPEEWRKAIVSVQQILCSNLIGEDVKAVQLHRSNLTGKSLVRSSLVILVAKVSAVRELLPHSLRKALRRLSHN</sequence>
<reference evidence="1 2" key="1">
    <citation type="journal article" date="2022" name="Allergy">
        <title>Genome assembly and annotation of Periplaneta americana reveal a comprehensive cockroach allergen profile.</title>
        <authorList>
            <person name="Wang L."/>
            <person name="Xiong Q."/>
            <person name="Saelim N."/>
            <person name="Wang L."/>
            <person name="Nong W."/>
            <person name="Wan A.T."/>
            <person name="Shi M."/>
            <person name="Liu X."/>
            <person name="Cao Q."/>
            <person name="Hui J.H.L."/>
            <person name="Sookrung N."/>
            <person name="Leung T.F."/>
            <person name="Tungtrongchitr A."/>
            <person name="Tsui S.K.W."/>
        </authorList>
    </citation>
    <scope>NUCLEOTIDE SEQUENCE [LARGE SCALE GENOMIC DNA]</scope>
    <source>
        <strain evidence="1">PWHHKU_190912</strain>
    </source>
</reference>
<keyword evidence="2" id="KW-1185">Reference proteome</keyword>
<evidence type="ECO:0000313" key="2">
    <source>
        <dbReference type="Proteomes" id="UP001148838"/>
    </source>
</evidence>
<gene>
    <name evidence="1" type="ORF">ANN_19662</name>
</gene>
<protein>
    <submittedName>
        <fullName evidence="1">Uncharacterized protein</fullName>
    </submittedName>
</protein>
<dbReference type="EMBL" id="JAJSOF020000031">
    <property type="protein sequence ID" value="KAJ4431069.1"/>
    <property type="molecule type" value="Genomic_DNA"/>
</dbReference>
<name>A0ABQ8SAH8_PERAM</name>
<comment type="caution">
    <text evidence="1">The sequence shown here is derived from an EMBL/GenBank/DDBJ whole genome shotgun (WGS) entry which is preliminary data.</text>
</comment>
<dbReference type="Proteomes" id="UP001148838">
    <property type="component" value="Unassembled WGS sequence"/>
</dbReference>
<proteinExistence type="predicted"/>
<organism evidence="1 2">
    <name type="scientific">Periplaneta americana</name>
    <name type="common">American cockroach</name>
    <name type="synonym">Blatta americana</name>
    <dbReference type="NCBI Taxonomy" id="6978"/>
    <lineage>
        <taxon>Eukaryota</taxon>
        <taxon>Metazoa</taxon>
        <taxon>Ecdysozoa</taxon>
        <taxon>Arthropoda</taxon>
        <taxon>Hexapoda</taxon>
        <taxon>Insecta</taxon>
        <taxon>Pterygota</taxon>
        <taxon>Neoptera</taxon>
        <taxon>Polyneoptera</taxon>
        <taxon>Dictyoptera</taxon>
        <taxon>Blattodea</taxon>
        <taxon>Blattoidea</taxon>
        <taxon>Blattidae</taxon>
        <taxon>Blattinae</taxon>
        <taxon>Periplaneta</taxon>
    </lineage>
</organism>